<dbReference type="FunFam" id="2.60.40.420:FF:000025">
    <property type="entry name" value="FET5p Multicopper oxidase"/>
    <property type="match status" value="1"/>
</dbReference>
<keyword evidence="8" id="KW-0677">Repeat</keyword>
<evidence type="ECO:0000256" key="12">
    <source>
        <dbReference type="ARBA" id="ARBA00023008"/>
    </source>
</evidence>
<evidence type="ECO:0000256" key="1">
    <source>
        <dbReference type="ARBA" id="ARBA00010609"/>
    </source>
</evidence>
<protein>
    <submittedName>
        <fullName evidence="22">Multicopper oxidase</fullName>
    </submittedName>
</protein>
<dbReference type="PANTHER" id="PTHR11709">
    <property type="entry name" value="MULTI-COPPER OXIDASE"/>
    <property type="match status" value="1"/>
</dbReference>
<dbReference type="Proteomes" id="UP000799771">
    <property type="component" value="Unassembled WGS sequence"/>
</dbReference>
<feature type="domain" description="Plastocyanin-like" evidence="20">
    <location>
        <begin position="362"/>
        <end position="495"/>
    </location>
</feature>
<keyword evidence="10" id="KW-0560">Oxidoreductase</keyword>
<dbReference type="CDD" id="cd13877">
    <property type="entry name" value="CuRO_2_Fet3p_like"/>
    <property type="match status" value="1"/>
</dbReference>
<feature type="domain" description="Plastocyanin-like" evidence="21">
    <location>
        <begin position="30"/>
        <end position="146"/>
    </location>
</feature>
<dbReference type="Pfam" id="PF07732">
    <property type="entry name" value="Cu-oxidase_3"/>
    <property type="match status" value="1"/>
</dbReference>
<dbReference type="GO" id="GO:0004322">
    <property type="term" value="F:ferroxidase activity"/>
    <property type="evidence" value="ECO:0007669"/>
    <property type="project" value="TreeGrafter"/>
</dbReference>
<evidence type="ECO:0000256" key="10">
    <source>
        <dbReference type="ARBA" id="ARBA00023002"/>
    </source>
</evidence>
<dbReference type="GO" id="GO:0010106">
    <property type="term" value="P:cellular response to iron ion starvation"/>
    <property type="evidence" value="ECO:0007669"/>
    <property type="project" value="TreeGrafter"/>
</dbReference>
<dbReference type="FunFam" id="2.60.40.420:FF:000024">
    <property type="entry name" value="FET5p Multicopper oxidase"/>
    <property type="match status" value="1"/>
</dbReference>
<dbReference type="GO" id="GO:0033215">
    <property type="term" value="P:reductive iron assimilation"/>
    <property type="evidence" value="ECO:0007669"/>
    <property type="project" value="TreeGrafter"/>
</dbReference>
<dbReference type="Gene3D" id="2.60.40.420">
    <property type="entry name" value="Cupredoxins - blue copper proteins"/>
    <property type="match status" value="3"/>
</dbReference>
<evidence type="ECO:0000256" key="7">
    <source>
        <dbReference type="ARBA" id="ARBA00022729"/>
    </source>
</evidence>
<evidence type="ECO:0000259" key="21">
    <source>
        <dbReference type="Pfam" id="PF07732"/>
    </source>
</evidence>
<feature type="transmembrane region" description="Helical" evidence="17">
    <location>
        <begin position="554"/>
        <end position="576"/>
    </location>
</feature>
<dbReference type="InterPro" id="IPR044130">
    <property type="entry name" value="CuRO_2_Fet3-like"/>
</dbReference>
<keyword evidence="2" id="KW-0813">Transport</keyword>
<organism evidence="22 23">
    <name type="scientific">Dothidotthia symphoricarpi CBS 119687</name>
    <dbReference type="NCBI Taxonomy" id="1392245"/>
    <lineage>
        <taxon>Eukaryota</taxon>
        <taxon>Fungi</taxon>
        <taxon>Dikarya</taxon>
        <taxon>Ascomycota</taxon>
        <taxon>Pezizomycotina</taxon>
        <taxon>Dothideomycetes</taxon>
        <taxon>Pleosporomycetidae</taxon>
        <taxon>Pleosporales</taxon>
        <taxon>Dothidotthiaceae</taxon>
        <taxon>Dothidotthia</taxon>
    </lineage>
</organism>
<keyword evidence="15" id="KW-0325">Glycoprotein</keyword>
<keyword evidence="6" id="KW-0479">Metal-binding</keyword>
<dbReference type="InterPro" id="IPR011706">
    <property type="entry name" value="Cu-oxidase_C"/>
</dbReference>
<dbReference type="InterPro" id="IPR002355">
    <property type="entry name" value="Cu_oxidase_Cu_BS"/>
</dbReference>
<feature type="signal peptide" evidence="18">
    <location>
        <begin position="1"/>
        <end position="21"/>
    </location>
</feature>
<keyword evidence="23" id="KW-1185">Reference proteome</keyword>
<feature type="domain" description="Plastocyanin-like" evidence="19">
    <location>
        <begin position="155"/>
        <end position="302"/>
    </location>
</feature>
<dbReference type="SUPFAM" id="SSF49503">
    <property type="entry name" value="Cupredoxins"/>
    <property type="match status" value="3"/>
</dbReference>
<evidence type="ECO:0000256" key="5">
    <source>
        <dbReference type="ARBA" id="ARBA00022692"/>
    </source>
</evidence>
<keyword evidence="7 18" id="KW-0732">Signal</keyword>
<dbReference type="InterPro" id="IPR033138">
    <property type="entry name" value="Cu_oxidase_CS"/>
</dbReference>
<sequence>MAFSLSRLLVQASLLASVAYSATVTYDFDVGWTYANPDGMQNRPVMGINGQWPIPPIVATKGDQVIVNVKNSLGNESTSLHFHGLYMNGTTHMDGPIAVSQCAILPGSSFTYNFTVDQPGTYWYHSHQRAQYPDGLRGPLIVHDPEDPYKDKYDEEIVLTFSDWYHDLMLPLLAGFLNIANPSGAEPVPQAALVNDTQNLTVNIEPGKTYLFRMVNMGAFAAQYVWFEDHTMQVVEVDGIYTEPMDADMLYMTAAQRYSVLITAKNDTSSNFAFVASMDEDLFDVVPDGLNANATGWLVYDDAKDKPAPKEIDAFEPFDDFLLVPYDKEEVLDKVDHSITLDLKMDNLNDGLNYAFFNDVTYVPPKVPTLYTVLSTGQNATDVAIYGDNTNAFILKENEVVEIIVNNDDPGKHPFHLHGHAFQVVVRSDDDTGFYDPNNVTSLPTTPMRRDTILVRPNGHTVLRFRSDNPGVWLFHCHIEWHVASGLIATIIESPLSIQSQLSGKIPDDHWNVCKEGNVPTQGNAAGNTVDLLDLTGENRSPGEIPDGFTARGIVALVFSCVAAFAGMGVISWYGLKPVKSKTG</sequence>
<dbReference type="InterPro" id="IPR001117">
    <property type="entry name" value="Cu-oxidase_2nd"/>
</dbReference>
<evidence type="ECO:0000259" key="20">
    <source>
        <dbReference type="Pfam" id="PF07731"/>
    </source>
</evidence>
<evidence type="ECO:0000256" key="14">
    <source>
        <dbReference type="ARBA" id="ARBA00023136"/>
    </source>
</evidence>
<dbReference type="InterPro" id="IPR045087">
    <property type="entry name" value="Cu-oxidase_fam"/>
</dbReference>
<dbReference type="PANTHER" id="PTHR11709:SF361">
    <property type="entry name" value="IRON TRANSPORT MULTICOPPER OXIDASE FET3"/>
    <property type="match status" value="1"/>
</dbReference>
<dbReference type="CDD" id="cd13899">
    <property type="entry name" value="CuRO_3_Fet3p"/>
    <property type="match status" value="1"/>
</dbReference>
<keyword evidence="11" id="KW-0408">Iron</keyword>
<evidence type="ECO:0000313" key="23">
    <source>
        <dbReference type="Proteomes" id="UP000799771"/>
    </source>
</evidence>
<dbReference type="InterPro" id="IPR011707">
    <property type="entry name" value="Cu-oxidase-like_N"/>
</dbReference>
<evidence type="ECO:0000256" key="8">
    <source>
        <dbReference type="ARBA" id="ARBA00022737"/>
    </source>
</evidence>
<dbReference type="EMBL" id="ML977518">
    <property type="protein sequence ID" value="KAF2124745.1"/>
    <property type="molecule type" value="Genomic_DNA"/>
</dbReference>
<dbReference type="InterPro" id="IPR008972">
    <property type="entry name" value="Cupredoxin"/>
</dbReference>
<evidence type="ECO:0000256" key="11">
    <source>
        <dbReference type="ARBA" id="ARBA00023004"/>
    </source>
</evidence>
<keyword evidence="4" id="KW-0410">Iron transport</keyword>
<dbReference type="PROSITE" id="PS00079">
    <property type="entry name" value="MULTICOPPER_OXIDASE1"/>
    <property type="match status" value="2"/>
</dbReference>
<evidence type="ECO:0000256" key="15">
    <source>
        <dbReference type="ARBA" id="ARBA00023180"/>
    </source>
</evidence>
<evidence type="ECO:0000313" key="22">
    <source>
        <dbReference type="EMBL" id="KAF2124745.1"/>
    </source>
</evidence>
<comment type="similarity">
    <text evidence="1">Belongs to the multicopper oxidase family.</text>
</comment>
<keyword evidence="9 17" id="KW-1133">Transmembrane helix</keyword>
<dbReference type="Pfam" id="PF07731">
    <property type="entry name" value="Cu-oxidase_2"/>
    <property type="match status" value="1"/>
</dbReference>
<evidence type="ECO:0000256" key="6">
    <source>
        <dbReference type="ARBA" id="ARBA00022723"/>
    </source>
</evidence>
<keyword evidence="12" id="KW-0186">Copper</keyword>
<feature type="chain" id="PRO_5025676753" evidence="18">
    <location>
        <begin position="22"/>
        <end position="584"/>
    </location>
</feature>
<evidence type="ECO:0000256" key="2">
    <source>
        <dbReference type="ARBA" id="ARBA00022448"/>
    </source>
</evidence>
<gene>
    <name evidence="22" type="ORF">P153DRAFT_379357</name>
</gene>
<dbReference type="OrthoDB" id="2121828at2759"/>
<keyword evidence="14 17" id="KW-0472">Membrane</keyword>
<dbReference type="FunFam" id="2.60.40.420:FF:000022">
    <property type="entry name" value="FET5p Multicopper oxidase"/>
    <property type="match status" value="1"/>
</dbReference>
<evidence type="ECO:0000256" key="17">
    <source>
        <dbReference type="SAM" id="Phobius"/>
    </source>
</evidence>
<dbReference type="Pfam" id="PF00394">
    <property type="entry name" value="Cu-oxidase"/>
    <property type="match status" value="1"/>
</dbReference>
<dbReference type="CDD" id="cd13851">
    <property type="entry name" value="CuRO_1_Fet3p"/>
    <property type="match status" value="1"/>
</dbReference>
<dbReference type="AlphaFoldDB" id="A0A6A6A0H1"/>
<comment type="subcellular location">
    <subcellularLocation>
        <location evidence="16">Cell membrane</location>
        <topology evidence="16">Single-pass type I membrane protein</topology>
        <orientation evidence="16">Extracellular side</orientation>
    </subcellularLocation>
</comment>
<keyword evidence="13" id="KW-0406">Ion transport</keyword>
<reference evidence="22" key="1">
    <citation type="journal article" date="2020" name="Stud. Mycol.">
        <title>101 Dothideomycetes genomes: a test case for predicting lifestyles and emergence of pathogens.</title>
        <authorList>
            <person name="Haridas S."/>
            <person name="Albert R."/>
            <person name="Binder M."/>
            <person name="Bloem J."/>
            <person name="Labutti K."/>
            <person name="Salamov A."/>
            <person name="Andreopoulos B."/>
            <person name="Baker S."/>
            <person name="Barry K."/>
            <person name="Bills G."/>
            <person name="Bluhm B."/>
            <person name="Cannon C."/>
            <person name="Castanera R."/>
            <person name="Culley D."/>
            <person name="Daum C."/>
            <person name="Ezra D."/>
            <person name="Gonzalez J."/>
            <person name="Henrissat B."/>
            <person name="Kuo A."/>
            <person name="Liang C."/>
            <person name="Lipzen A."/>
            <person name="Lutzoni F."/>
            <person name="Magnuson J."/>
            <person name="Mondo S."/>
            <person name="Nolan M."/>
            <person name="Ohm R."/>
            <person name="Pangilinan J."/>
            <person name="Park H.-J."/>
            <person name="Ramirez L."/>
            <person name="Alfaro M."/>
            <person name="Sun H."/>
            <person name="Tritt A."/>
            <person name="Yoshinaga Y."/>
            <person name="Zwiers L.-H."/>
            <person name="Turgeon B."/>
            <person name="Goodwin S."/>
            <person name="Spatafora J."/>
            <person name="Crous P."/>
            <person name="Grigoriev I."/>
        </authorList>
    </citation>
    <scope>NUCLEOTIDE SEQUENCE</scope>
    <source>
        <strain evidence="22">CBS 119687</strain>
    </source>
</reference>
<evidence type="ECO:0000256" key="4">
    <source>
        <dbReference type="ARBA" id="ARBA00022496"/>
    </source>
</evidence>
<dbReference type="RefSeq" id="XP_033519138.1">
    <property type="nucleotide sequence ID" value="XM_033669860.1"/>
</dbReference>
<name>A0A6A6A0H1_9PLEO</name>
<evidence type="ECO:0000256" key="13">
    <source>
        <dbReference type="ARBA" id="ARBA00023065"/>
    </source>
</evidence>
<evidence type="ECO:0000256" key="18">
    <source>
        <dbReference type="SAM" id="SignalP"/>
    </source>
</evidence>
<dbReference type="GO" id="GO:0033573">
    <property type="term" value="C:high-affinity iron permease complex"/>
    <property type="evidence" value="ECO:0007669"/>
    <property type="project" value="TreeGrafter"/>
</dbReference>
<dbReference type="GeneID" id="54410292"/>
<evidence type="ECO:0000256" key="9">
    <source>
        <dbReference type="ARBA" id="ARBA00022989"/>
    </source>
</evidence>
<accession>A0A6A6A0H1</accession>
<evidence type="ECO:0000256" key="16">
    <source>
        <dbReference type="ARBA" id="ARBA00037814"/>
    </source>
</evidence>
<proteinExistence type="inferred from homology"/>
<evidence type="ECO:0000256" key="3">
    <source>
        <dbReference type="ARBA" id="ARBA00022475"/>
    </source>
</evidence>
<dbReference type="PROSITE" id="PS00080">
    <property type="entry name" value="MULTICOPPER_OXIDASE2"/>
    <property type="match status" value="1"/>
</dbReference>
<dbReference type="GO" id="GO:0005507">
    <property type="term" value="F:copper ion binding"/>
    <property type="evidence" value="ECO:0007669"/>
    <property type="project" value="InterPro"/>
</dbReference>
<evidence type="ECO:0000259" key="19">
    <source>
        <dbReference type="Pfam" id="PF00394"/>
    </source>
</evidence>
<keyword evidence="3" id="KW-1003">Cell membrane</keyword>
<keyword evidence="5 17" id="KW-0812">Transmembrane</keyword>